<comment type="caution">
    <text evidence="4">The sequence shown here is derived from an EMBL/GenBank/DDBJ whole genome shotgun (WGS) entry which is preliminary data.</text>
</comment>
<evidence type="ECO:0000256" key="2">
    <source>
        <dbReference type="ARBA" id="ARBA00011245"/>
    </source>
</evidence>
<dbReference type="SUPFAM" id="SSF74650">
    <property type="entry name" value="Galactose mutarotase-like"/>
    <property type="match status" value="1"/>
</dbReference>
<comment type="subunit">
    <text evidence="2">Monomer.</text>
</comment>
<comment type="cofactor">
    <cofactor evidence="1">
        <name>Ca(2+)</name>
        <dbReference type="ChEBI" id="CHEBI:29108"/>
    </cofactor>
</comment>
<dbReference type="InterPro" id="IPR011013">
    <property type="entry name" value="Gal_mutarotase_sf_dom"/>
</dbReference>
<dbReference type="Proteomes" id="UP000261174">
    <property type="component" value="Unassembled WGS sequence"/>
</dbReference>
<protein>
    <submittedName>
        <fullName evidence="4">Aldose 1-epimerase family protein</fullName>
    </submittedName>
</protein>
<dbReference type="GO" id="GO:0016853">
    <property type="term" value="F:isomerase activity"/>
    <property type="evidence" value="ECO:0007669"/>
    <property type="project" value="InterPro"/>
</dbReference>
<evidence type="ECO:0000256" key="1">
    <source>
        <dbReference type="ARBA" id="ARBA00001913"/>
    </source>
</evidence>
<dbReference type="InterPro" id="IPR008183">
    <property type="entry name" value="Aldose_1/G6P_1-epimerase"/>
</dbReference>
<sequence>MPELKNGQLHVVIAEKGAELRKVTRTDLQQEYLWNADPAFWAKTSPVLFPIVGTVKNNTYTFEGKNYTLSRHGFARDNVFAVTSQSDTQVSFELNSSEETLKVYPFHFRFTVIYTIEGARLTVTYQVENKGAADMYFSVGAHPAFKVPLEEGVSYEDYYLAFNKVEDTPLYLLSDGGFVETTPVPFLERTQRLDLKKSLFYKDALVFKGLASNAITLKSDKKPRGLTLQYDGFPFMGIWAAIDADFVCIEPWCGVADSVDASGELTEKEGINKLPAKQVFERSWTVDFF</sequence>
<evidence type="ECO:0000313" key="4">
    <source>
        <dbReference type="EMBL" id="RFM33969.1"/>
    </source>
</evidence>
<dbReference type="InterPro" id="IPR014718">
    <property type="entry name" value="GH-type_carb-bd"/>
</dbReference>
<reference evidence="4 5" key="1">
    <citation type="submission" date="2018-08" db="EMBL/GenBank/DDBJ databases">
        <title>Chitinophaga sp. K20C18050901, a novel bacterium isolated from forest soil.</title>
        <authorList>
            <person name="Wang C."/>
        </authorList>
    </citation>
    <scope>NUCLEOTIDE SEQUENCE [LARGE SCALE GENOMIC DNA]</scope>
    <source>
        <strain evidence="4 5">K20C18050901</strain>
    </source>
</reference>
<dbReference type="Gene3D" id="2.70.98.10">
    <property type="match status" value="1"/>
</dbReference>
<proteinExistence type="predicted"/>
<organism evidence="4 5">
    <name type="scientific">Chitinophaga silvisoli</name>
    <dbReference type="NCBI Taxonomy" id="2291814"/>
    <lineage>
        <taxon>Bacteria</taxon>
        <taxon>Pseudomonadati</taxon>
        <taxon>Bacteroidota</taxon>
        <taxon>Chitinophagia</taxon>
        <taxon>Chitinophagales</taxon>
        <taxon>Chitinophagaceae</taxon>
        <taxon>Chitinophaga</taxon>
    </lineage>
</organism>
<dbReference type="EMBL" id="QTJV01000006">
    <property type="protein sequence ID" value="RFM33969.1"/>
    <property type="molecule type" value="Genomic_DNA"/>
</dbReference>
<keyword evidence="5" id="KW-1185">Reference proteome</keyword>
<name>A0A3E1P1A8_9BACT</name>
<dbReference type="GO" id="GO:0030246">
    <property type="term" value="F:carbohydrate binding"/>
    <property type="evidence" value="ECO:0007669"/>
    <property type="project" value="InterPro"/>
</dbReference>
<dbReference type="RefSeq" id="WP_116854887.1">
    <property type="nucleotide sequence ID" value="NZ_QTJV01000006.1"/>
</dbReference>
<evidence type="ECO:0000313" key="5">
    <source>
        <dbReference type="Proteomes" id="UP000261174"/>
    </source>
</evidence>
<dbReference type="InterPro" id="IPR037481">
    <property type="entry name" value="LacX"/>
</dbReference>
<evidence type="ECO:0000256" key="3">
    <source>
        <dbReference type="ARBA" id="ARBA00022837"/>
    </source>
</evidence>
<dbReference type="CDD" id="cd09024">
    <property type="entry name" value="Aldose_epim_lacX"/>
    <property type="match status" value="1"/>
</dbReference>
<dbReference type="AlphaFoldDB" id="A0A3E1P1A8"/>
<dbReference type="Pfam" id="PF01263">
    <property type="entry name" value="Aldose_epim"/>
    <property type="match status" value="1"/>
</dbReference>
<dbReference type="OrthoDB" id="9795355at2"/>
<dbReference type="PANTHER" id="PTHR11122">
    <property type="entry name" value="APOSPORY-ASSOCIATED PROTEIN C-RELATED"/>
    <property type="match status" value="1"/>
</dbReference>
<keyword evidence="3" id="KW-0106">Calcium</keyword>
<dbReference type="PANTHER" id="PTHR11122:SF13">
    <property type="entry name" value="GLUCOSE-6-PHOSPHATE 1-EPIMERASE"/>
    <property type="match status" value="1"/>
</dbReference>
<gene>
    <name evidence="4" type="ORF">DXN04_18650</name>
</gene>
<accession>A0A3E1P1A8</accession>
<dbReference type="GO" id="GO:0005975">
    <property type="term" value="P:carbohydrate metabolic process"/>
    <property type="evidence" value="ECO:0007669"/>
    <property type="project" value="InterPro"/>
</dbReference>